<name>A0A427BAE6_ENSVE</name>
<evidence type="ECO:0000313" key="2">
    <source>
        <dbReference type="Proteomes" id="UP000287651"/>
    </source>
</evidence>
<accession>A0A427BAE6</accession>
<proteinExistence type="predicted"/>
<sequence length="137" mass="15191">MKQPTPRSFVLVISQPLTAPNLYKRAAKTGVGVSSPSISIPQSQKRDLERSWQRFDTRNRRRILLLRLLPTPAVLRAAFVDDNVVLSSAEHYELKKVGGGDWIYDVVALEVIVASRVSLKETCKKTHVGGVGPIKSL</sequence>
<gene>
    <name evidence="1" type="ORF">B296_00010301</name>
</gene>
<reference evidence="1 2" key="1">
    <citation type="journal article" date="2014" name="Agronomy (Basel)">
        <title>A Draft Genome Sequence for Ensete ventricosum, the Drought-Tolerant Tree Against Hunger.</title>
        <authorList>
            <person name="Harrison J."/>
            <person name="Moore K.A."/>
            <person name="Paszkiewicz K."/>
            <person name="Jones T."/>
            <person name="Grant M."/>
            <person name="Ambacheew D."/>
            <person name="Muzemil S."/>
            <person name="Studholme D.J."/>
        </authorList>
    </citation>
    <scope>NUCLEOTIDE SEQUENCE [LARGE SCALE GENOMIC DNA]</scope>
</reference>
<dbReference type="EMBL" id="AMZH03000131">
    <property type="protein sequence ID" value="RRT85356.1"/>
    <property type="molecule type" value="Genomic_DNA"/>
</dbReference>
<comment type="caution">
    <text evidence="1">The sequence shown here is derived from an EMBL/GenBank/DDBJ whole genome shotgun (WGS) entry which is preliminary data.</text>
</comment>
<protein>
    <submittedName>
        <fullName evidence="1">Uncharacterized protein</fullName>
    </submittedName>
</protein>
<dbReference type="Proteomes" id="UP000287651">
    <property type="component" value="Unassembled WGS sequence"/>
</dbReference>
<evidence type="ECO:0000313" key="1">
    <source>
        <dbReference type="EMBL" id="RRT85356.1"/>
    </source>
</evidence>
<dbReference type="AlphaFoldDB" id="A0A427BAE6"/>
<organism evidence="1 2">
    <name type="scientific">Ensete ventricosum</name>
    <name type="common">Abyssinian banana</name>
    <name type="synonym">Musa ensete</name>
    <dbReference type="NCBI Taxonomy" id="4639"/>
    <lineage>
        <taxon>Eukaryota</taxon>
        <taxon>Viridiplantae</taxon>
        <taxon>Streptophyta</taxon>
        <taxon>Embryophyta</taxon>
        <taxon>Tracheophyta</taxon>
        <taxon>Spermatophyta</taxon>
        <taxon>Magnoliopsida</taxon>
        <taxon>Liliopsida</taxon>
        <taxon>Zingiberales</taxon>
        <taxon>Musaceae</taxon>
        <taxon>Ensete</taxon>
    </lineage>
</organism>